<dbReference type="InterPro" id="IPR029021">
    <property type="entry name" value="Prot-tyrosine_phosphatase-like"/>
</dbReference>
<dbReference type="SMART" id="SM00404">
    <property type="entry name" value="PTPc_motif"/>
    <property type="match status" value="1"/>
</dbReference>
<comment type="subcellular location">
    <subcellularLocation>
        <location evidence="1">Cell projection</location>
    </subcellularLocation>
</comment>
<dbReference type="AlphaFoldDB" id="A0A401PI23"/>
<proteinExistence type="inferred from homology"/>
<dbReference type="OrthoDB" id="6273691at2759"/>
<comment type="similarity">
    <text evidence="2">Belongs to the PTEN phosphatase protein family.</text>
</comment>
<dbReference type="Proteomes" id="UP000288216">
    <property type="component" value="Unassembled WGS sequence"/>
</dbReference>
<dbReference type="InterPro" id="IPR003595">
    <property type="entry name" value="Tyr_Pase_cat"/>
</dbReference>
<dbReference type="SUPFAM" id="SSF52799">
    <property type="entry name" value="(Phosphotyrosine protein) phosphatases II"/>
    <property type="match status" value="1"/>
</dbReference>
<dbReference type="InterPro" id="IPR029023">
    <property type="entry name" value="Tensin_phosphatase"/>
</dbReference>
<dbReference type="InterPro" id="IPR014020">
    <property type="entry name" value="Tensin_C2-dom"/>
</dbReference>
<dbReference type="Pfam" id="PF10409">
    <property type="entry name" value="PTEN_C2"/>
    <property type="match status" value="1"/>
</dbReference>
<evidence type="ECO:0000256" key="1">
    <source>
        <dbReference type="ARBA" id="ARBA00004316"/>
    </source>
</evidence>
<dbReference type="GO" id="GO:0005925">
    <property type="term" value="C:focal adhesion"/>
    <property type="evidence" value="ECO:0007669"/>
    <property type="project" value="TreeGrafter"/>
</dbReference>
<dbReference type="PANTHER" id="PTHR45734">
    <property type="entry name" value="TENSIN"/>
    <property type="match status" value="1"/>
</dbReference>
<dbReference type="Gene3D" id="3.90.190.10">
    <property type="entry name" value="Protein tyrosine phosphatase superfamily"/>
    <property type="match status" value="1"/>
</dbReference>
<dbReference type="Pfam" id="PF22785">
    <property type="entry name" value="Tc-R-P"/>
    <property type="match status" value="1"/>
</dbReference>
<dbReference type="GO" id="GO:0042995">
    <property type="term" value="C:cell projection"/>
    <property type="evidence" value="ECO:0007669"/>
    <property type="project" value="UniProtKB-SubCell"/>
</dbReference>
<evidence type="ECO:0000259" key="6">
    <source>
        <dbReference type="PROSITE" id="PS51182"/>
    </source>
</evidence>
<dbReference type="PROSITE" id="PS51182">
    <property type="entry name" value="C2_TENSIN"/>
    <property type="match status" value="1"/>
</dbReference>
<dbReference type="STRING" id="75743.A0A401PI23"/>
<feature type="domain" description="Tyrosine specific protein phosphatases" evidence="4">
    <location>
        <begin position="155"/>
        <end position="194"/>
    </location>
</feature>
<dbReference type="PROSITE" id="PS51181">
    <property type="entry name" value="PPASE_TENSIN"/>
    <property type="match status" value="1"/>
</dbReference>
<keyword evidence="8" id="KW-1185">Reference proteome</keyword>
<reference evidence="7 8" key="1">
    <citation type="journal article" date="2018" name="Nat. Ecol. Evol.">
        <title>Shark genomes provide insights into elasmobranch evolution and the origin of vertebrates.</title>
        <authorList>
            <person name="Hara Y"/>
            <person name="Yamaguchi K"/>
            <person name="Onimaru K"/>
            <person name="Kadota M"/>
            <person name="Koyanagi M"/>
            <person name="Keeley SD"/>
            <person name="Tatsumi K"/>
            <person name="Tanaka K"/>
            <person name="Motone F"/>
            <person name="Kageyama Y"/>
            <person name="Nozu R"/>
            <person name="Adachi N"/>
            <person name="Nishimura O"/>
            <person name="Nakagawa R"/>
            <person name="Tanegashima C"/>
            <person name="Kiyatake I"/>
            <person name="Matsumoto R"/>
            <person name="Murakumo K"/>
            <person name="Nishida K"/>
            <person name="Terakita A"/>
            <person name="Kuratani S"/>
            <person name="Sato K"/>
            <person name="Hyodo S Kuraku.S."/>
        </authorList>
    </citation>
    <scope>NUCLEOTIDE SEQUENCE [LARGE SCALE GENOMIC DNA]</scope>
</reference>
<evidence type="ECO:0000256" key="2">
    <source>
        <dbReference type="ARBA" id="ARBA00007881"/>
    </source>
</evidence>
<feature type="domain" description="C2 tensin-type" evidence="6">
    <location>
        <begin position="227"/>
        <end position="293"/>
    </location>
</feature>
<evidence type="ECO:0000256" key="3">
    <source>
        <dbReference type="ARBA" id="ARBA00023273"/>
    </source>
</evidence>
<name>A0A401PI23_SCYTO</name>
<sequence length="293" mass="33076">MTICVPPAPRSLELPRKGTGTVKNIEHLGSTKSLKVTHQRSTLPRSFSVDHVMERNYDFDLTYITERIISVFFPPVLEEQRYRSNLKEMAQMLKSKHGESYLLFNLSEKRQDISRLNPKVHDFGWPDLHAPPLDKICAICKAMEMWLNSDSHHVVVLHCKGNKGRTGVIIAAYMHYSKISAGADQALSTLAMRKFCEDKVAPAIQPSQTRYIYYFSGLLSGAIKMNSMPLFLHHVIIPAIPSFEPHGGYHPFLKIYQSMQLVYTSGIYSVQGPGSKKLCISIEPALLLKGDIM</sequence>
<evidence type="ECO:0000313" key="8">
    <source>
        <dbReference type="Proteomes" id="UP000288216"/>
    </source>
</evidence>
<accession>A0A401PI23</accession>
<evidence type="ECO:0008006" key="9">
    <source>
        <dbReference type="Google" id="ProtNLM"/>
    </source>
</evidence>
<dbReference type="InterPro" id="IPR000387">
    <property type="entry name" value="Tyr_Pase_dom"/>
</dbReference>
<comment type="caution">
    <text evidence="7">The sequence shown here is derived from an EMBL/GenBank/DDBJ whole genome shotgun (WGS) entry which is preliminary data.</text>
</comment>
<dbReference type="PANTHER" id="PTHR45734:SF1">
    <property type="entry name" value="TENSIN-2"/>
    <property type="match status" value="1"/>
</dbReference>
<evidence type="ECO:0000313" key="7">
    <source>
        <dbReference type="EMBL" id="GCB72761.1"/>
    </source>
</evidence>
<dbReference type="FunFam" id="3.90.190.10:FF:000010">
    <property type="entry name" value="tensin-1 isoform X2"/>
    <property type="match status" value="1"/>
</dbReference>
<organism evidence="7 8">
    <name type="scientific">Scyliorhinus torazame</name>
    <name type="common">Cloudy catshark</name>
    <name type="synonym">Catulus torazame</name>
    <dbReference type="NCBI Taxonomy" id="75743"/>
    <lineage>
        <taxon>Eukaryota</taxon>
        <taxon>Metazoa</taxon>
        <taxon>Chordata</taxon>
        <taxon>Craniata</taxon>
        <taxon>Vertebrata</taxon>
        <taxon>Chondrichthyes</taxon>
        <taxon>Elasmobranchii</taxon>
        <taxon>Galeomorphii</taxon>
        <taxon>Galeoidea</taxon>
        <taxon>Carcharhiniformes</taxon>
        <taxon>Scyliorhinidae</taxon>
        <taxon>Scyliorhinus</taxon>
    </lineage>
</organism>
<evidence type="ECO:0000259" key="4">
    <source>
        <dbReference type="PROSITE" id="PS50056"/>
    </source>
</evidence>
<dbReference type="PROSITE" id="PS50056">
    <property type="entry name" value="TYR_PHOSPHATASE_2"/>
    <property type="match status" value="1"/>
</dbReference>
<feature type="non-terminal residue" evidence="7">
    <location>
        <position position="293"/>
    </location>
</feature>
<dbReference type="SUPFAM" id="SSF49562">
    <property type="entry name" value="C2 domain (Calcium/lipid-binding domain, CaLB)"/>
    <property type="match status" value="1"/>
</dbReference>
<keyword evidence="3" id="KW-0966">Cell projection</keyword>
<dbReference type="InterPro" id="IPR051484">
    <property type="entry name" value="Tensin_PTEN_phosphatase"/>
</dbReference>
<dbReference type="EMBL" id="BFAA01000527">
    <property type="protein sequence ID" value="GCB72761.1"/>
    <property type="molecule type" value="Genomic_DNA"/>
</dbReference>
<dbReference type="InterPro" id="IPR035892">
    <property type="entry name" value="C2_domain_sf"/>
</dbReference>
<feature type="domain" description="Phosphatase tensin-type" evidence="5">
    <location>
        <begin position="50"/>
        <end position="222"/>
    </location>
</feature>
<dbReference type="Gene3D" id="2.60.40.1110">
    <property type="match status" value="1"/>
</dbReference>
<protein>
    <recommendedName>
        <fullName evidence="9">Phosphatase tensin-type domain-containing protein</fullName>
    </recommendedName>
</protein>
<dbReference type="OMA" id="GMAHTRT"/>
<evidence type="ECO:0000259" key="5">
    <source>
        <dbReference type="PROSITE" id="PS51181"/>
    </source>
</evidence>
<dbReference type="GO" id="GO:0004725">
    <property type="term" value="F:protein tyrosine phosphatase activity"/>
    <property type="evidence" value="ECO:0007669"/>
    <property type="project" value="TreeGrafter"/>
</dbReference>
<gene>
    <name evidence="7" type="ORF">scyTo_0002171</name>
</gene>